<accession>A0AAD6ZPF7</accession>
<dbReference type="Proteomes" id="UP001218218">
    <property type="component" value="Unassembled WGS sequence"/>
</dbReference>
<reference evidence="2" key="1">
    <citation type="submission" date="2023-03" db="EMBL/GenBank/DDBJ databases">
        <title>Massive genome expansion in bonnet fungi (Mycena s.s.) driven by repeated elements and novel gene families across ecological guilds.</title>
        <authorList>
            <consortium name="Lawrence Berkeley National Laboratory"/>
            <person name="Harder C.B."/>
            <person name="Miyauchi S."/>
            <person name="Viragh M."/>
            <person name="Kuo A."/>
            <person name="Thoen E."/>
            <person name="Andreopoulos B."/>
            <person name="Lu D."/>
            <person name="Skrede I."/>
            <person name="Drula E."/>
            <person name="Henrissat B."/>
            <person name="Morin E."/>
            <person name="Kohler A."/>
            <person name="Barry K."/>
            <person name="LaButti K."/>
            <person name="Morin E."/>
            <person name="Salamov A."/>
            <person name="Lipzen A."/>
            <person name="Mereny Z."/>
            <person name="Hegedus B."/>
            <person name="Baldrian P."/>
            <person name="Stursova M."/>
            <person name="Weitz H."/>
            <person name="Taylor A."/>
            <person name="Grigoriev I.V."/>
            <person name="Nagy L.G."/>
            <person name="Martin F."/>
            <person name="Kauserud H."/>
        </authorList>
    </citation>
    <scope>NUCLEOTIDE SEQUENCE</scope>
    <source>
        <strain evidence="2">CBHHK002</strain>
    </source>
</reference>
<protein>
    <submittedName>
        <fullName evidence="2">Uncharacterized protein</fullName>
    </submittedName>
</protein>
<name>A0AAD6ZPF7_9AGAR</name>
<evidence type="ECO:0000313" key="2">
    <source>
        <dbReference type="EMBL" id="KAJ7330560.1"/>
    </source>
</evidence>
<gene>
    <name evidence="2" type="ORF">DFH08DRAFT_815453</name>
</gene>
<comment type="caution">
    <text evidence="2">The sequence shown here is derived from an EMBL/GenBank/DDBJ whole genome shotgun (WGS) entry which is preliminary data.</text>
</comment>
<sequence>MDPTNNSSSHYREHTRQQDGWTVLVPPAATAGLPPPYTPEDNALPAAVTVAPAPTAAATATAVTLPFRIPTNSNFISAVPVTRAREYARDVPFAVAFPKICRIMGLASSRACLGYKWDNEKDNTPIHQLSNAGDRSHCLDSGIGMQSRARTRTPYVLRFYSILSGKKHKSSGNSPDNKKTYNFTQEYCQLKKKLECAMHKGQLCFMSNVDGHHKEVDWDHASLWAKEITMGHASFTKPPKNIIFQDYFLAGPKRACTTRDTQADSSTNLCAPTIHVTVNTGSTATANTNNADIPSSLYHAQPDMDIYASGSSNDIRYPMVIKVLQKIDDSGLFADSGELDFPAVVSADDLAHSQITHVDHIPVLDTSYYIEVIHMPAALAELFVDESLAAMGSAQKGKGQM</sequence>
<proteinExistence type="predicted"/>
<keyword evidence="3" id="KW-1185">Reference proteome</keyword>
<evidence type="ECO:0000313" key="3">
    <source>
        <dbReference type="Proteomes" id="UP001218218"/>
    </source>
</evidence>
<organism evidence="2 3">
    <name type="scientific">Mycena albidolilacea</name>
    <dbReference type="NCBI Taxonomy" id="1033008"/>
    <lineage>
        <taxon>Eukaryota</taxon>
        <taxon>Fungi</taxon>
        <taxon>Dikarya</taxon>
        <taxon>Basidiomycota</taxon>
        <taxon>Agaricomycotina</taxon>
        <taxon>Agaricomycetes</taxon>
        <taxon>Agaricomycetidae</taxon>
        <taxon>Agaricales</taxon>
        <taxon>Marasmiineae</taxon>
        <taxon>Mycenaceae</taxon>
        <taxon>Mycena</taxon>
    </lineage>
</organism>
<dbReference type="AlphaFoldDB" id="A0AAD6ZPF7"/>
<dbReference type="EMBL" id="JARIHO010000037">
    <property type="protein sequence ID" value="KAJ7330560.1"/>
    <property type="molecule type" value="Genomic_DNA"/>
</dbReference>
<evidence type="ECO:0000256" key="1">
    <source>
        <dbReference type="SAM" id="MobiDB-lite"/>
    </source>
</evidence>
<feature type="region of interest" description="Disordered" evidence="1">
    <location>
        <begin position="1"/>
        <end position="21"/>
    </location>
</feature>